<feature type="transmembrane region" description="Helical" evidence="2">
    <location>
        <begin position="196"/>
        <end position="220"/>
    </location>
</feature>
<gene>
    <name evidence="4" type="ORF">BDV96DRAFT_604825</name>
</gene>
<keyword evidence="2" id="KW-0472">Membrane</keyword>
<name>A0A6A5YR50_9PLEO</name>
<protein>
    <recommendedName>
        <fullName evidence="6">Mid2 domain-containing protein</fullName>
    </recommendedName>
</protein>
<accession>A0A6A5YR50</accession>
<sequence>MWSRNITAFSYFLISIQFLPSCLAGHFEHVILADCVSTTYSPNITYLSQMAYYSSTLKPIPDTVTVIPTKWNTTVPWFNTTHTNKFLRSSAVFPDGTVFNLTLTNRSSVQDTKGGIGDNGWAEFTCWRYPAAGLYSWYSNVWCDGVYDCNHQDRGGDQGSPNATATATATATPSAPTASSTGDGGMEHRDARHSDAIALGLGLGIGLPSTVAAIVGLWYANRQWNLARVLHLHHGPTMNERPSSLMEMNHAGGVGVEESSRGSGDDAMVPGEEDGPRDVHDQYPAR</sequence>
<feature type="region of interest" description="Disordered" evidence="1">
    <location>
        <begin position="254"/>
        <end position="286"/>
    </location>
</feature>
<proteinExistence type="predicted"/>
<dbReference type="Proteomes" id="UP000799770">
    <property type="component" value="Unassembled WGS sequence"/>
</dbReference>
<feature type="compositionally biased region" description="Basic and acidic residues" evidence="1">
    <location>
        <begin position="274"/>
        <end position="286"/>
    </location>
</feature>
<feature type="compositionally biased region" description="Low complexity" evidence="1">
    <location>
        <begin position="163"/>
        <end position="181"/>
    </location>
</feature>
<evidence type="ECO:0000313" key="5">
    <source>
        <dbReference type="Proteomes" id="UP000799770"/>
    </source>
</evidence>
<dbReference type="OrthoDB" id="3796858at2759"/>
<evidence type="ECO:0000313" key="4">
    <source>
        <dbReference type="EMBL" id="KAF2109500.1"/>
    </source>
</evidence>
<feature type="signal peptide" evidence="3">
    <location>
        <begin position="1"/>
        <end position="24"/>
    </location>
</feature>
<dbReference type="AlphaFoldDB" id="A0A6A5YR50"/>
<organism evidence="4 5">
    <name type="scientific">Lophiotrema nucula</name>
    <dbReference type="NCBI Taxonomy" id="690887"/>
    <lineage>
        <taxon>Eukaryota</taxon>
        <taxon>Fungi</taxon>
        <taxon>Dikarya</taxon>
        <taxon>Ascomycota</taxon>
        <taxon>Pezizomycotina</taxon>
        <taxon>Dothideomycetes</taxon>
        <taxon>Pleosporomycetidae</taxon>
        <taxon>Pleosporales</taxon>
        <taxon>Lophiotremataceae</taxon>
        <taxon>Lophiotrema</taxon>
    </lineage>
</organism>
<evidence type="ECO:0000256" key="3">
    <source>
        <dbReference type="SAM" id="SignalP"/>
    </source>
</evidence>
<feature type="chain" id="PRO_5025526472" description="Mid2 domain-containing protein" evidence="3">
    <location>
        <begin position="25"/>
        <end position="286"/>
    </location>
</feature>
<keyword evidence="2" id="KW-0812">Transmembrane</keyword>
<evidence type="ECO:0000256" key="1">
    <source>
        <dbReference type="SAM" id="MobiDB-lite"/>
    </source>
</evidence>
<reference evidence="4" key="1">
    <citation type="journal article" date="2020" name="Stud. Mycol.">
        <title>101 Dothideomycetes genomes: a test case for predicting lifestyles and emergence of pathogens.</title>
        <authorList>
            <person name="Haridas S."/>
            <person name="Albert R."/>
            <person name="Binder M."/>
            <person name="Bloem J."/>
            <person name="Labutti K."/>
            <person name="Salamov A."/>
            <person name="Andreopoulos B."/>
            <person name="Baker S."/>
            <person name="Barry K."/>
            <person name="Bills G."/>
            <person name="Bluhm B."/>
            <person name="Cannon C."/>
            <person name="Castanera R."/>
            <person name="Culley D."/>
            <person name="Daum C."/>
            <person name="Ezra D."/>
            <person name="Gonzalez J."/>
            <person name="Henrissat B."/>
            <person name="Kuo A."/>
            <person name="Liang C."/>
            <person name="Lipzen A."/>
            <person name="Lutzoni F."/>
            <person name="Magnuson J."/>
            <person name="Mondo S."/>
            <person name="Nolan M."/>
            <person name="Ohm R."/>
            <person name="Pangilinan J."/>
            <person name="Park H.-J."/>
            <person name="Ramirez L."/>
            <person name="Alfaro M."/>
            <person name="Sun H."/>
            <person name="Tritt A."/>
            <person name="Yoshinaga Y."/>
            <person name="Zwiers L.-H."/>
            <person name="Turgeon B."/>
            <person name="Goodwin S."/>
            <person name="Spatafora J."/>
            <person name="Crous P."/>
            <person name="Grigoriev I."/>
        </authorList>
    </citation>
    <scope>NUCLEOTIDE SEQUENCE</scope>
    <source>
        <strain evidence="4">CBS 627.86</strain>
    </source>
</reference>
<evidence type="ECO:0008006" key="6">
    <source>
        <dbReference type="Google" id="ProtNLM"/>
    </source>
</evidence>
<keyword evidence="3" id="KW-0732">Signal</keyword>
<feature type="region of interest" description="Disordered" evidence="1">
    <location>
        <begin position="155"/>
        <end position="189"/>
    </location>
</feature>
<dbReference type="EMBL" id="ML977342">
    <property type="protein sequence ID" value="KAF2109500.1"/>
    <property type="molecule type" value="Genomic_DNA"/>
</dbReference>
<evidence type="ECO:0000256" key="2">
    <source>
        <dbReference type="SAM" id="Phobius"/>
    </source>
</evidence>
<keyword evidence="2" id="KW-1133">Transmembrane helix</keyword>
<keyword evidence="5" id="KW-1185">Reference proteome</keyword>